<dbReference type="KEGG" id="fro:AALO17_08330"/>
<dbReference type="SMART" id="SM00382">
    <property type="entry name" value="AAA"/>
    <property type="match status" value="1"/>
</dbReference>
<organism evidence="2 3">
    <name type="scientific">Faecalibaculum rodentium</name>
    <dbReference type="NCBI Taxonomy" id="1702221"/>
    <lineage>
        <taxon>Bacteria</taxon>
        <taxon>Bacillati</taxon>
        <taxon>Bacillota</taxon>
        <taxon>Erysipelotrichia</taxon>
        <taxon>Erysipelotrichales</taxon>
        <taxon>Erysipelotrichaceae</taxon>
        <taxon>Faecalibaculum</taxon>
    </lineage>
</organism>
<dbReference type="SUPFAM" id="SSF52540">
    <property type="entry name" value="P-loop containing nucleoside triphosphate hydrolases"/>
    <property type="match status" value="1"/>
</dbReference>
<dbReference type="Pfam" id="PF01695">
    <property type="entry name" value="IstB_IS21"/>
    <property type="match status" value="1"/>
</dbReference>
<keyword evidence="3" id="KW-1185">Reference proteome</keyword>
<dbReference type="Proteomes" id="UP000069771">
    <property type="component" value="Chromosome"/>
</dbReference>
<dbReference type="GeneID" id="78477632"/>
<dbReference type="GO" id="GO:0005524">
    <property type="term" value="F:ATP binding"/>
    <property type="evidence" value="ECO:0007669"/>
    <property type="project" value="InterPro"/>
</dbReference>
<dbReference type="PANTHER" id="PTHR30050">
    <property type="entry name" value="CHROMOSOMAL REPLICATION INITIATOR PROTEIN DNAA"/>
    <property type="match status" value="1"/>
</dbReference>
<evidence type="ECO:0000313" key="3">
    <source>
        <dbReference type="Proteomes" id="UP000069771"/>
    </source>
</evidence>
<dbReference type="GO" id="GO:0006260">
    <property type="term" value="P:DNA replication"/>
    <property type="evidence" value="ECO:0007669"/>
    <property type="project" value="TreeGrafter"/>
</dbReference>
<dbReference type="STRING" id="1702221.AALO17_08330"/>
<dbReference type="RefSeq" id="WP_082743225.1">
    <property type="nucleotide sequence ID" value="NZ_CALFTW010000050.1"/>
</dbReference>
<dbReference type="InterPro" id="IPR027417">
    <property type="entry name" value="P-loop_NTPase"/>
</dbReference>
<proteinExistence type="predicted"/>
<reference evidence="2 3" key="1">
    <citation type="journal article" date="2016" name="Gut Pathog.">
        <title>Whole genome sequencing of "Faecalibaculum rodentium" ALO17, isolated from C57BL/6J laboratory mouse feces.</title>
        <authorList>
            <person name="Lim S."/>
            <person name="Chang D.H."/>
            <person name="Ahn S."/>
            <person name="Kim B.C."/>
        </authorList>
    </citation>
    <scope>NUCLEOTIDE SEQUENCE [LARGE SCALE GENOMIC DNA]</scope>
    <source>
        <strain evidence="2 3">Alo17</strain>
    </source>
</reference>
<accession>A0A140DTJ0</accession>
<evidence type="ECO:0000259" key="1">
    <source>
        <dbReference type="SMART" id="SM00382"/>
    </source>
</evidence>
<dbReference type="InterPro" id="IPR002611">
    <property type="entry name" value="IstB_ATP-bd"/>
</dbReference>
<evidence type="ECO:0000313" key="2">
    <source>
        <dbReference type="EMBL" id="AMK53967.1"/>
    </source>
</evidence>
<dbReference type="EMBL" id="CP011391">
    <property type="protein sequence ID" value="AMK53967.1"/>
    <property type="molecule type" value="Genomic_DNA"/>
</dbReference>
<dbReference type="InterPro" id="IPR003593">
    <property type="entry name" value="AAA+_ATPase"/>
</dbReference>
<sequence length="301" mass="34589">MKRMEIHAEMDETTRQAREALLEKLRNDPRIIRFLQTEKQDGQFLEQNAGAMGRYLDSLDRCSRCRGLEFCRQPMKGRGLAMHVVDGILEETYVPCRRQQAVMDLRRHRSSYRIFHGDPGDLELSMKSISMEGETPEYMCSYIAAMQSVDKPGGIFLYGQPGTGKTYLLTALANDFARQGLKVSFVKVPLFVQDFRQSLEDPEYRQDMLGHLKFSDVVVLDDLGSEGISKWTRDDILFPVLDYRMQNGKKTYFSSNYTPEELLEKYQPDGDRVASLRLQERIRSLAQPVKMTGSSRRNSAA</sequence>
<name>A0A140DTJ0_9FIRM</name>
<dbReference type="PANTHER" id="PTHR30050:SF8">
    <property type="entry name" value="PRIMOSOMAL PROTEIN DNAI"/>
    <property type="match status" value="1"/>
</dbReference>
<dbReference type="AlphaFoldDB" id="A0A140DTJ0"/>
<gene>
    <name evidence="2" type="ORF">AALO17_08330</name>
</gene>
<dbReference type="Gene3D" id="3.40.50.300">
    <property type="entry name" value="P-loop containing nucleotide triphosphate hydrolases"/>
    <property type="match status" value="1"/>
</dbReference>
<dbReference type="OrthoDB" id="61127at2"/>
<dbReference type="CDD" id="cd00009">
    <property type="entry name" value="AAA"/>
    <property type="match status" value="1"/>
</dbReference>
<feature type="domain" description="AAA+ ATPase" evidence="1">
    <location>
        <begin position="151"/>
        <end position="251"/>
    </location>
</feature>
<protein>
    <recommendedName>
        <fullName evidence="1">AAA+ ATPase domain-containing protein</fullName>
    </recommendedName>
</protein>